<dbReference type="Proteomes" id="UP000237271">
    <property type="component" value="Unassembled WGS sequence"/>
</dbReference>
<name>A0A2P4XFT2_9STRA</name>
<organism evidence="2 3">
    <name type="scientific">Phytophthora palmivora</name>
    <dbReference type="NCBI Taxonomy" id="4796"/>
    <lineage>
        <taxon>Eukaryota</taxon>
        <taxon>Sar</taxon>
        <taxon>Stramenopiles</taxon>
        <taxon>Oomycota</taxon>
        <taxon>Peronosporomycetes</taxon>
        <taxon>Peronosporales</taxon>
        <taxon>Peronosporaceae</taxon>
        <taxon>Phytophthora</taxon>
    </lineage>
</organism>
<accession>A0A2P4XFT2</accession>
<dbReference type="OrthoDB" id="128331at2759"/>
<feature type="compositionally biased region" description="Basic residues" evidence="1">
    <location>
        <begin position="177"/>
        <end position="186"/>
    </location>
</feature>
<gene>
    <name evidence="2" type="ORF">PHPALM_20065</name>
</gene>
<comment type="caution">
    <text evidence="2">The sequence shown here is derived from an EMBL/GenBank/DDBJ whole genome shotgun (WGS) entry which is preliminary data.</text>
</comment>
<evidence type="ECO:0000313" key="3">
    <source>
        <dbReference type="Proteomes" id="UP000237271"/>
    </source>
</evidence>
<evidence type="ECO:0000313" key="2">
    <source>
        <dbReference type="EMBL" id="POM64409.1"/>
    </source>
</evidence>
<protein>
    <submittedName>
        <fullName evidence="2">Uncharacterized protein</fullName>
    </submittedName>
</protein>
<dbReference type="AlphaFoldDB" id="A0A2P4XFT2"/>
<dbReference type="EMBL" id="NCKW01011110">
    <property type="protein sequence ID" value="POM64409.1"/>
    <property type="molecule type" value="Genomic_DNA"/>
</dbReference>
<evidence type="ECO:0000256" key="1">
    <source>
        <dbReference type="SAM" id="MobiDB-lite"/>
    </source>
</evidence>
<keyword evidence="3" id="KW-1185">Reference proteome</keyword>
<sequence length="195" mass="22444">MPAEPKLWKGDVRDHVNECMGFAKSTISAVWGHWKRHHEPKFAEVSKPRAGGRPRTFGESFYPLIREIVSDINQSAKPVSAPVVAKRLNVENGIDMSVRSVRRVLWRMGMRFIKGVERNILAESVVNVSLRAKYLRKKLSNLNRRQFLIRPEVFLDETFCNLHHAAQRSRGDEDKKRYTKSGRGPRHNSAQKMGL</sequence>
<reference evidence="2 3" key="1">
    <citation type="journal article" date="2017" name="Genome Biol. Evol.">
        <title>Phytophthora megakarya and P. palmivora, closely related causal agents of cacao black pod rot, underwent increases in genome sizes and gene numbers by different mechanisms.</title>
        <authorList>
            <person name="Ali S.S."/>
            <person name="Shao J."/>
            <person name="Lary D.J."/>
            <person name="Kronmiller B."/>
            <person name="Shen D."/>
            <person name="Strem M.D."/>
            <person name="Amoako-Attah I."/>
            <person name="Akrofi A.Y."/>
            <person name="Begoude B.A."/>
            <person name="Ten Hoopen G.M."/>
            <person name="Coulibaly K."/>
            <person name="Kebe B.I."/>
            <person name="Melnick R.L."/>
            <person name="Guiltinan M.J."/>
            <person name="Tyler B.M."/>
            <person name="Meinhardt L.W."/>
            <person name="Bailey B.A."/>
        </authorList>
    </citation>
    <scope>NUCLEOTIDE SEQUENCE [LARGE SCALE GENOMIC DNA]</scope>
    <source>
        <strain evidence="3">sbr112.9</strain>
    </source>
</reference>
<proteinExistence type="predicted"/>
<feature type="region of interest" description="Disordered" evidence="1">
    <location>
        <begin position="165"/>
        <end position="195"/>
    </location>
</feature>